<dbReference type="EMBL" id="MDEO01000020">
    <property type="protein sequence ID" value="OCX24770.1"/>
    <property type="molecule type" value="Genomic_DNA"/>
</dbReference>
<organism evidence="1 2">
    <name type="scientific">Mesorhizobium hungaricum</name>
    <dbReference type="NCBI Taxonomy" id="1566387"/>
    <lineage>
        <taxon>Bacteria</taxon>
        <taxon>Pseudomonadati</taxon>
        <taxon>Pseudomonadota</taxon>
        <taxon>Alphaproteobacteria</taxon>
        <taxon>Hyphomicrobiales</taxon>
        <taxon>Phyllobacteriaceae</taxon>
        <taxon>Mesorhizobium</taxon>
    </lineage>
</organism>
<dbReference type="AlphaFoldDB" id="A0A1C2ED19"/>
<sequence length="63" mass="6725">MLARSNDAAGEFAAIASNILSHLVDPSPKLRQRVSRTQGIQVIPKPIGIFDRSLKGSPNDIGV</sequence>
<keyword evidence="2" id="KW-1185">Reference proteome</keyword>
<protein>
    <submittedName>
        <fullName evidence="1">Uncharacterized protein</fullName>
    </submittedName>
</protein>
<proteinExistence type="predicted"/>
<dbReference type="Proteomes" id="UP000094412">
    <property type="component" value="Unassembled WGS sequence"/>
</dbReference>
<evidence type="ECO:0000313" key="2">
    <source>
        <dbReference type="Proteomes" id="UP000094412"/>
    </source>
</evidence>
<evidence type="ECO:0000313" key="1">
    <source>
        <dbReference type="EMBL" id="OCX24770.1"/>
    </source>
</evidence>
<reference evidence="1 2" key="1">
    <citation type="submission" date="2016-08" db="EMBL/GenBank/DDBJ databases">
        <title>Whole genome sequence of Mesorhizobium sp. strain UASWS1009 isolated from industrial sewage.</title>
        <authorList>
            <person name="Crovadore J."/>
            <person name="Calmin G."/>
            <person name="Chablais R."/>
            <person name="Cochard B."/>
            <person name="Lefort F."/>
        </authorList>
    </citation>
    <scope>NUCLEOTIDE SEQUENCE [LARGE SCALE GENOMIC DNA]</scope>
    <source>
        <strain evidence="1 2">UASWS1009</strain>
    </source>
</reference>
<accession>A0A1C2ED19</accession>
<gene>
    <name evidence="1" type="ORF">QV13_01765</name>
</gene>
<comment type="caution">
    <text evidence="1">The sequence shown here is derived from an EMBL/GenBank/DDBJ whole genome shotgun (WGS) entry which is preliminary data.</text>
</comment>
<name>A0A1C2ED19_9HYPH</name>
<dbReference type="STRING" id="1566387.QV13_01765"/>